<feature type="region of interest" description="Disordered" evidence="1">
    <location>
        <begin position="139"/>
        <end position="188"/>
    </location>
</feature>
<dbReference type="Pfam" id="PF00536">
    <property type="entry name" value="SAM_1"/>
    <property type="match status" value="1"/>
</dbReference>
<feature type="compositionally biased region" description="Polar residues" evidence="1">
    <location>
        <begin position="87"/>
        <end position="106"/>
    </location>
</feature>
<dbReference type="SUPFAM" id="SSF47769">
    <property type="entry name" value="SAM/Pointed domain"/>
    <property type="match status" value="1"/>
</dbReference>
<dbReference type="OrthoDB" id="76949at2759"/>
<feature type="compositionally biased region" description="Acidic residues" evidence="1">
    <location>
        <begin position="267"/>
        <end position="280"/>
    </location>
</feature>
<sequence>KAKKLLEKAKKDAEKRQKEHEKLLKKADKKRKEEEERLQKEREKINNMVNANKDSPKKGIFSTISKNSLGFVGSNKTEPKVIHSKSVHTPTKFSELTQSSVSSNKKTIGGIQRKLLRKKVNSENKANSFKVRATILQVQDTESDGRKSMRNLSGLQRDSEIIFVPTGSMSSAESESPSAGKRGKISDVFQREDYSESFYGLSRAKSEPDFGDSKFGSQRANSITATLTSMQGSLSETSDLSRLSSEGNPDTSLDSHGSPAGNRLTPWEEEDLPSDDDEEPSPVYLFLAANGLENYMPLFTKEHIDLEALMLLNDQDLESLKLPLGPRRKLLRALNDRRMTFEDPGEVIDIRL</sequence>
<proteinExistence type="predicted"/>
<feature type="non-terminal residue" evidence="3">
    <location>
        <position position="1"/>
    </location>
</feature>
<feature type="compositionally biased region" description="Basic and acidic residues" evidence="1">
    <location>
        <begin position="1"/>
        <end position="45"/>
    </location>
</feature>
<feature type="compositionally biased region" description="Polar residues" evidence="1">
    <location>
        <begin position="227"/>
        <end position="255"/>
    </location>
</feature>
<feature type="region of interest" description="Disordered" evidence="1">
    <location>
        <begin position="83"/>
        <end position="106"/>
    </location>
</feature>
<gene>
    <name evidence="3" type="ORF">Anas_03925</name>
</gene>
<keyword evidence="4" id="KW-1185">Reference proteome</keyword>
<feature type="domain" description="SAM" evidence="2">
    <location>
        <begin position="275"/>
        <end position="340"/>
    </location>
</feature>
<evidence type="ECO:0000313" key="3">
    <source>
        <dbReference type="EMBL" id="KAB7496524.1"/>
    </source>
</evidence>
<dbReference type="Gene3D" id="1.10.150.50">
    <property type="entry name" value="Transcription Factor, Ets-1"/>
    <property type="match status" value="1"/>
</dbReference>
<dbReference type="SMART" id="SM00454">
    <property type="entry name" value="SAM"/>
    <property type="match status" value="1"/>
</dbReference>
<dbReference type="Proteomes" id="UP000326759">
    <property type="component" value="Unassembled WGS sequence"/>
</dbReference>
<evidence type="ECO:0000256" key="1">
    <source>
        <dbReference type="SAM" id="MobiDB-lite"/>
    </source>
</evidence>
<comment type="caution">
    <text evidence="3">The sequence shown here is derived from an EMBL/GenBank/DDBJ whole genome shotgun (WGS) entry which is preliminary data.</text>
</comment>
<evidence type="ECO:0000313" key="4">
    <source>
        <dbReference type="Proteomes" id="UP000326759"/>
    </source>
</evidence>
<dbReference type="AlphaFoldDB" id="A0A5N5SQV9"/>
<name>A0A5N5SQV9_9CRUS</name>
<dbReference type="InterPro" id="IPR001660">
    <property type="entry name" value="SAM"/>
</dbReference>
<protein>
    <recommendedName>
        <fullName evidence="2">SAM domain-containing protein</fullName>
    </recommendedName>
</protein>
<organism evidence="3 4">
    <name type="scientific">Armadillidium nasatum</name>
    <dbReference type="NCBI Taxonomy" id="96803"/>
    <lineage>
        <taxon>Eukaryota</taxon>
        <taxon>Metazoa</taxon>
        <taxon>Ecdysozoa</taxon>
        <taxon>Arthropoda</taxon>
        <taxon>Crustacea</taxon>
        <taxon>Multicrustacea</taxon>
        <taxon>Malacostraca</taxon>
        <taxon>Eumalacostraca</taxon>
        <taxon>Peracarida</taxon>
        <taxon>Isopoda</taxon>
        <taxon>Oniscidea</taxon>
        <taxon>Crinocheta</taxon>
        <taxon>Armadillidiidae</taxon>
        <taxon>Armadillidium</taxon>
    </lineage>
</organism>
<reference evidence="3 4" key="1">
    <citation type="journal article" date="2019" name="PLoS Biol.">
        <title>Sex chromosomes control vertical transmission of feminizing Wolbachia symbionts in an isopod.</title>
        <authorList>
            <person name="Becking T."/>
            <person name="Chebbi M.A."/>
            <person name="Giraud I."/>
            <person name="Moumen B."/>
            <person name="Laverre T."/>
            <person name="Caubet Y."/>
            <person name="Peccoud J."/>
            <person name="Gilbert C."/>
            <person name="Cordaux R."/>
        </authorList>
    </citation>
    <scope>NUCLEOTIDE SEQUENCE [LARGE SCALE GENOMIC DNA]</scope>
    <source>
        <strain evidence="3">ANa2</strain>
        <tissue evidence="3">Whole body excluding digestive tract and cuticle</tissue>
    </source>
</reference>
<dbReference type="EMBL" id="SEYY01021276">
    <property type="protein sequence ID" value="KAB7496524.1"/>
    <property type="molecule type" value="Genomic_DNA"/>
</dbReference>
<feature type="region of interest" description="Disordered" evidence="1">
    <location>
        <begin position="227"/>
        <end position="280"/>
    </location>
</feature>
<feature type="compositionally biased region" description="Low complexity" evidence="1">
    <location>
        <begin position="168"/>
        <end position="179"/>
    </location>
</feature>
<accession>A0A5N5SQV9</accession>
<dbReference type="InterPro" id="IPR013761">
    <property type="entry name" value="SAM/pointed_sf"/>
</dbReference>
<feature type="region of interest" description="Disordered" evidence="1">
    <location>
        <begin position="1"/>
        <end position="59"/>
    </location>
</feature>
<evidence type="ECO:0000259" key="2">
    <source>
        <dbReference type="SMART" id="SM00454"/>
    </source>
</evidence>